<reference evidence="1" key="1">
    <citation type="journal article" date="2011" name="PLoS Biol.">
        <title>Gene gain and loss during evolution of obligate parasitism in the white rust pathogen of Arabidopsis thaliana.</title>
        <authorList>
            <person name="Kemen E."/>
            <person name="Gardiner A."/>
            <person name="Schultz-Larsen T."/>
            <person name="Kemen A.C."/>
            <person name="Balmuth A.L."/>
            <person name="Robert-Seilaniantz A."/>
            <person name="Bailey K."/>
            <person name="Holub E."/>
            <person name="Studholme D.J."/>
            <person name="Maclean D."/>
            <person name="Jones J.D."/>
        </authorList>
    </citation>
    <scope>NUCLEOTIDE SEQUENCE</scope>
</reference>
<proteinExistence type="predicted"/>
<protein>
    <submittedName>
        <fullName evidence="1">AlNc14C108G6293 protein</fullName>
    </submittedName>
</protein>
<name>F0WI86_9STRA</name>
<dbReference type="EMBL" id="FR824153">
    <property type="protein sequence ID" value="CCA20965.1"/>
    <property type="molecule type" value="Genomic_DNA"/>
</dbReference>
<sequence length="88" mass="10130">MNDSKERSPYRVIEEQRRTIEPLANSSLMRSLANSTEEQVASAQLKEEMQQTIAYLREQCSIMTSCRQNNALVDRLLVRIDNNPIDTS</sequence>
<dbReference type="AlphaFoldDB" id="F0WI86"/>
<dbReference type="HOGENOM" id="CLU_2473624_0_0_1"/>
<accession>F0WI86</accession>
<gene>
    <name evidence="1" type="primary">AlNc14C108G6293</name>
    <name evidence="1" type="ORF">ALNC14_071080</name>
</gene>
<evidence type="ECO:0000313" key="1">
    <source>
        <dbReference type="EMBL" id="CCA20965.1"/>
    </source>
</evidence>
<reference evidence="1" key="2">
    <citation type="submission" date="2011-02" db="EMBL/GenBank/DDBJ databases">
        <authorList>
            <person name="MacLean D."/>
        </authorList>
    </citation>
    <scope>NUCLEOTIDE SEQUENCE</scope>
</reference>
<organism evidence="1">
    <name type="scientific">Albugo laibachii Nc14</name>
    <dbReference type="NCBI Taxonomy" id="890382"/>
    <lineage>
        <taxon>Eukaryota</taxon>
        <taxon>Sar</taxon>
        <taxon>Stramenopiles</taxon>
        <taxon>Oomycota</taxon>
        <taxon>Peronosporomycetes</taxon>
        <taxon>Albuginales</taxon>
        <taxon>Albuginaceae</taxon>
        <taxon>Albugo</taxon>
    </lineage>
</organism>